<keyword evidence="1" id="KW-0732">Signal</keyword>
<proteinExistence type="predicted"/>
<name>A0AAV3Y280_9GAST</name>
<dbReference type="AlphaFoldDB" id="A0AAV3Y280"/>
<comment type="caution">
    <text evidence="2">The sequence shown here is derived from an EMBL/GenBank/DDBJ whole genome shotgun (WGS) entry which is preliminary data.</text>
</comment>
<keyword evidence="3" id="KW-1185">Reference proteome</keyword>
<evidence type="ECO:0000313" key="3">
    <source>
        <dbReference type="Proteomes" id="UP000735302"/>
    </source>
</evidence>
<protein>
    <submittedName>
        <fullName evidence="2">Uncharacterized protein</fullName>
    </submittedName>
</protein>
<gene>
    <name evidence="2" type="ORF">PoB_000370000</name>
</gene>
<sequence length="89" mass="9836">MYSGMLLVLHLHLHSYVNGPLSKPSTRDAPANFFSTLNIAAGCVLGMFHSFSRKALNATVGFVDGKVKAAMNMTMRYIMATGNWYRATY</sequence>
<organism evidence="2 3">
    <name type="scientific">Plakobranchus ocellatus</name>
    <dbReference type="NCBI Taxonomy" id="259542"/>
    <lineage>
        <taxon>Eukaryota</taxon>
        <taxon>Metazoa</taxon>
        <taxon>Spiralia</taxon>
        <taxon>Lophotrochozoa</taxon>
        <taxon>Mollusca</taxon>
        <taxon>Gastropoda</taxon>
        <taxon>Heterobranchia</taxon>
        <taxon>Euthyneura</taxon>
        <taxon>Panpulmonata</taxon>
        <taxon>Sacoglossa</taxon>
        <taxon>Placobranchoidea</taxon>
        <taxon>Plakobranchidae</taxon>
        <taxon>Plakobranchus</taxon>
    </lineage>
</organism>
<feature type="chain" id="PRO_5044011050" evidence="1">
    <location>
        <begin position="20"/>
        <end position="89"/>
    </location>
</feature>
<dbReference type="EMBL" id="BLXT01000438">
    <property type="protein sequence ID" value="GFN77194.1"/>
    <property type="molecule type" value="Genomic_DNA"/>
</dbReference>
<dbReference type="Proteomes" id="UP000735302">
    <property type="component" value="Unassembled WGS sequence"/>
</dbReference>
<evidence type="ECO:0000256" key="1">
    <source>
        <dbReference type="SAM" id="SignalP"/>
    </source>
</evidence>
<evidence type="ECO:0000313" key="2">
    <source>
        <dbReference type="EMBL" id="GFN77194.1"/>
    </source>
</evidence>
<feature type="signal peptide" evidence="1">
    <location>
        <begin position="1"/>
        <end position="19"/>
    </location>
</feature>
<accession>A0AAV3Y280</accession>
<reference evidence="2 3" key="1">
    <citation type="journal article" date="2021" name="Elife">
        <title>Chloroplast acquisition without the gene transfer in kleptoplastic sea slugs, Plakobranchus ocellatus.</title>
        <authorList>
            <person name="Maeda T."/>
            <person name="Takahashi S."/>
            <person name="Yoshida T."/>
            <person name="Shimamura S."/>
            <person name="Takaki Y."/>
            <person name="Nagai Y."/>
            <person name="Toyoda A."/>
            <person name="Suzuki Y."/>
            <person name="Arimoto A."/>
            <person name="Ishii H."/>
            <person name="Satoh N."/>
            <person name="Nishiyama T."/>
            <person name="Hasebe M."/>
            <person name="Maruyama T."/>
            <person name="Minagawa J."/>
            <person name="Obokata J."/>
            <person name="Shigenobu S."/>
        </authorList>
    </citation>
    <scope>NUCLEOTIDE SEQUENCE [LARGE SCALE GENOMIC DNA]</scope>
</reference>